<feature type="chain" id="PRO_5016374570" evidence="2">
    <location>
        <begin position="21"/>
        <end position="574"/>
    </location>
</feature>
<dbReference type="PROSITE" id="PS51257">
    <property type="entry name" value="PROKAR_LIPOPROTEIN"/>
    <property type="match status" value="1"/>
</dbReference>
<feature type="repeat" description="TPR" evidence="1">
    <location>
        <begin position="498"/>
        <end position="531"/>
    </location>
</feature>
<keyword evidence="2" id="KW-0732">Signal</keyword>
<dbReference type="EMBL" id="PDNZ01000006">
    <property type="protein sequence ID" value="PWW81613.1"/>
    <property type="molecule type" value="Genomic_DNA"/>
</dbReference>
<feature type="repeat" description="TPR" evidence="1">
    <location>
        <begin position="145"/>
        <end position="178"/>
    </location>
</feature>
<dbReference type="RefSeq" id="WP_110023732.1">
    <property type="nucleotide sequence ID" value="NZ_PDNZ01000006.1"/>
</dbReference>
<evidence type="ECO:0000313" key="4">
    <source>
        <dbReference type="Proteomes" id="UP000246278"/>
    </source>
</evidence>
<dbReference type="AlphaFoldDB" id="A0A317T4N8"/>
<keyword evidence="4" id="KW-1185">Reference proteome</keyword>
<dbReference type="SUPFAM" id="SSF48452">
    <property type="entry name" value="TPR-like"/>
    <property type="match status" value="3"/>
</dbReference>
<dbReference type="Proteomes" id="UP000246278">
    <property type="component" value="Unassembled WGS sequence"/>
</dbReference>
<feature type="repeat" description="TPR" evidence="1">
    <location>
        <begin position="213"/>
        <end position="246"/>
    </location>
</feature>
<dbReference type="PROSITE" id="PS50005">
    <property type="entry name" value="TPR"/>
    <property type="match status" value="6"/>
</dbReference>
<proteinExistence type="predicted"/>
<feature type="signal peptide" evidence="2">
    <location>
        <begin position="1"/>
        <end position="20"/>
    </location>
</feature>
<dbReference type="PANTHER" id="PTHR12558:SF13">
    <property type="entry name" value="CELL DIVISION CYCLE PROTEIN 27 HOMOLOG"/>
    <property type="match status" value="1"/>
</dbReference>
<feature type="repeat" description="TPR" evidence="1">
    <location>
        <begin position="320"/>
        <end position="353"/>
    </location>
</feature>
<evidence type="ECO:0000256" key="2">
    <source>
        <dbReference type="SAM" id="SignalP"/>
    </source>
</evidence>
<protein>
    <submittedName>
        <fullName evidence="3">Uncharacterized protein</fullName>
    </submittedName>
</protein>
<dbReference type="PROSITE" id="PS50293">
    <property type="entry name" value="TPR_REGION"/>
    <property type="match status" value="1"/>
</dbReference>
<feature type="repeat" description="TPR" evidence="1">
    <location>
        <begin position="429"/>
        <end position="462"/>
    </location>
</feature>
<dbReference type="Pfam" id="PF12895">
    <property type="entry name" value="ANAPC3"/>
    <property type="match status" value="1"/>
</dbReference>
<sequence length="574" mass="65345">MNAPIRFVVLSLFLAGFVFTGCTGSASVGKTSQAPDDSLADRSRDLFVEGSLSTVSGDYQTAITQFRKILAAEPENAAVHFSLSKAYVALALPDSAKHYAEKAVEYNASNRYYRHLLAGIYFDMKMFSDAAMQFEKLVETEPSDTRSLFFLAHAYLADEKHEKALETFARILQFDPSNENAQVQSLWLELKLKRYGAAIHSLESMMDANGSNDKLQLTLGELYLQSGKPAKALQIFREMIAETPSFVPAWIALFETYIEQGERELFLTELRRFYAVDEIEFSKKIEAVKLFMLRAENEPSYSEHVHTMVDELAAFQTGEPSVYVLRGMSLRVQGKYDQAQEDFQKALELNPENLFAWEELASTYMLQERYHNVSDTVSQAKKRAGRSSLRLEVFDGYALFRSGSYLKSARVLEKARNYEKQETPSWLLVQAHITRAMAYDKLKKPEKSIEAYNDVLGIDPENALALNNLAYLYAEREENLDEAMQYAKQAVDTEPENPVFLDTLGWLYYKTGNYQKAREIIEIALSMEPNEPEIYEHLAEIYRALGEPVKAEEYLNKADQLRQKDASQEPKGKS</sequence>
<gene>
    <name evidence="3" type="ORF">CR164_09405</name>
</gene>
<organism evidence="3 4">
    <name type="scientific">Prosthecochloris marina</name>
    <dbReference type="NCBI Taxonomy" id="2017681"/>
    <lineage>
        <taxon>Bacteria</taxon>
        <taxon>Pseudomonadati</taxon>
        <taxon>Chlorobiota</taxon>
        <taxon>Chlorobiia</taxon>
        <taxon>Chlorobiales</taxon>
        <taxon>Chlorobiaceae</taxon>
        <taxon>Prosthecochloris</taxon>
    </lineage>
</organism>
<feature type="repeat" description="TPR" evidence="1">
    <location>
        <begin position="43"/>
        <end position="76"/>
    </location>
</feature>
<dbReference type="InterPro" id="IPR011990">
    <property type="entry name" value="TPR-like_helical_dom_sf"/>
</dbReference>
<dbReference type="Pfam" id="PF00515">
    <property type="entry name" value="TPR_1"/>
    <property type="match status" value="1"/>
</dbReference>
<reference evidence="4" key="1">
    <citation type="submission" date="2017-10" db="EMBL/GenBank/DDBJ databases">
        <authorList>
            <person name="Gaisin V.A."/>
            <person name="Rysina M.S."/>
            <person name="Grouzdev D.S."/>
        </authorList>
    </citation>
    <scope>NUCLEOTIDE SEQUENCE [LARGE SCALE GENOMIC DNA]</scope>
    <source>
        <strain evidence="4">V1</strain>
    </source>
</reference>
<accession>A0A317T4N8</accession>
<dbReference type="Pfam" id="PF13432">
    <property type="entry name" value="TPR_16"/>
    <property type="match status" value="2"/>
</dbReference>
<dbReference type="InterPro" id="IPR019734">
    <property type="entry name" value="TPR_rpt"/>
</dbReference>
<dbReference type="Pfam" id="PF14559">
    <property type="entry name" value="TPR_19"/>
    <property type="match status" value="1"/>
</dbReference>
<evidence type="ECO:0000313" key="3">
    <source>
        <dbReference type="EMBL" id="PWW81613.1"/>
    </source>
</evidence>
<evidence type="ECO:0000256" key="1">
    <source>
        <dbReference type="PROSITE-ProRule" id="PRU00339"/>
    </source>
</evidence>
<dbReference type="SMART" id="SM00028">
    <property type="entry name" value="TPR"/>
    <property type="match status" value="10"/>
</dbReference>
<dbReference type="Gene3D" id="1.25.40.10">
    <property type="entry name" value="Tetratricopeptide repeat domain"/>
    <property type="match status" value="4"/>
</dbReference>
<name>A0A317T4N8_9CHLB</name>
<keyword evidence="1" id="KW-0802">TPR repeat</keyword>
<dbReference type="PANTHER" id="PTHR12558">
    <property type="entry name" value="CELL DIVISION CYCLE 16,23,27"/>
    <property type="match status" value="1"/>
</dbReference>
<comment type="caution">
    <text evidence="3">The sequence shown here is derived from an EMBL/GenBank/DDBJ whole genome shotgun (WGS) entry which is preliminary data.</text>
</comment>
<dbReference type="OrthoDB" id="9814220at2"/>